<keyword evidence="10" id="KW-0899">Viral immunoevasion</keyword>
<feature type="compositionally biased region" description="Basic and acidic residues" evidence="11">
    <location>
        <begin position="114"/>
        <end position="125"/>
    </location>
</feature>
<feature type="domain" description="Paramyxovirinae protein V zinc-binding" evidence="12">
    <location>
        <begin position="257"/>
        <end position="299"/>
    </location>
</feature>
<protein>
    <recommendedName>
        <fullName evidence="1">Non-structural protein V</fullName>
    </recommendedName>
</protein>
<feature type="region of interest" description="Disordered" evidence="11">
    <location>
        <begin position="69"/>
        <end position="125"/>
    </location>
</feature>
<feature type="region of interest" description="Disordered" evidence="11">
    <location>
        <begin position="226"/>
        <end position="249"/>
    </location>
</feature>
<keyword evidence="9" id="KW-1089">Inhibition of host MDA5 by virus</keyword>
<reference evidence="13 14" key="1">
    <citation type="journal article" date="2000" name="Virology">
        <title>Identification and phylogenetic comparison of Salem virus, a novel paramyxovirus of horses.</title>
        <authorList>
            <person name="Renshaw R.W."/>
            <person name="Glaser A.L."/>
            <person name="Van Campen H."/>
            <person name="Weiland F."/>
            <person name="Dubovi E.J."/>
        </authorList>
    </citation>
    <scope>NUCLEOTIDE SEQUENCE [LARGE SCALE GENOMIC DNA]</scope>
</reference>
<evidence type="ECO:0000256" key="9">
    <source>
        <dbReference type="ARBA" id="ARBA00023260"/>
    </source>
</evidence>
<keyword evidence="14" id="KW-1185">Reference proteome</keyword>
<evidence type="ECO:0000313" key="14">
    <source>
        <dbReference type="Proteomes" id="UP000153605"/>
    </source>
</evidence>
<evidence type="ECO:0000256" key="6">
    <source>
        <dbReference type="ARBA" id="ARBA00022723"/>
    </source>
</evidence>
<keyword evidence="6" id="KW-0479">Metal-binding</keyword>
<proteinExistence type="predicted"/>
<evidence type="ECO:0000256" key="10">
    <source>
        <dbReference type="ARBA" id="ARBA00023280"/>
    </source>
</evidence>
<evidence type="ECO:0000256" key="4">
    <source>
        <dbReference type="ARBA" id="ARBA00022581"/>
    </source>
</evidence>
<sequence>MSDENRTLVKNALKVLADLKKQENKPIGEPRITLQNLREHYGKNDYAKFGEDLQEVHLSLQKRPQCNVELRQPGGDQDNSPRIKTGNQEGNLQVDTETTGEVSCTAGSSCGDSDSPHDAEQASRRGVADAGLAAFCTEGNSGFSNHMRGHGPVSGDDFGLVPAKVPRSSARDPTYSSDVRGVSKLDDFADILLTVGASEFSFDHIVSTAQADLEESLSLQPAPINEEALPSTSTGAPENGDKQEAIKKGSRHRREYSIIWDSEGIQIESWCNPVCSKVRSTPRREKCRCGKCPARCSECGDD</sequence>
<evidence type="ECO:0000256" key="3">
    <source>
        <dbReference type="ARBA" id="ARBA00022495"/>
    </source>
</evidence>
<keyword evidence="4" id="KW-0945">Host-virus interaction</keyword>
<evidence type="ECO:0000256" key="5">
    <source>
        <dbReference type="ARBA" id="ARBA00022632"/>
    </source>
</evidence>
<keyword evidence="7" id="KW-0862">Zinc</keyword>
<accession>Q9IZC0</accession>
<keyword evidence="3" id="KW-0691">RNA editing</keyword>
<dbReference type="SMR" id="Q9IZC0"/>
<feature type="compositionally biased region" description="Polar residues" evidence="11">
    <location>
        <begin position="77"/>
        <end position="112"/>
    </location>
</feature>
<evidence type="ECO:0000256" key="8">
    <source>
        <dbReference type="ARBA" id="ARBA00023258"/>
    </source>
</evidence>
<dbReference type="EMBL" id="JQ697837">
    <property type="protein sequence ID" value="AAF63742.1"/>
    <property type="molecule type" value="Viral_cRNA"/>
</dbReference>
<evidence type="ECO:0000259" key="12">
    <source>
        <dbReference type="Pfam" id="PF13008"/>
    </source>
</evidence>
<dbReference type="Gene3D" id="4.10.80.340">
    <property type="match status" value="1"/>
</dbReference>
<name>Q9IZC0_9MONO</name>
<dbReference type="OrthoDB" id="10126at10239"/>
<evidence type="ECO:0000256" key="2">
    <source>
        <dbReference type="ARBA" id="ARBA00022482"/>
    </source>
</evidence>
<dbReference type="Proteomes" id="UP000153605">
    <property type="component" value="Segment"/>
</dbReference>
<dbReference type="GO" id="GO:0046872">
    <property type="term" value="F:metal ion binding"/>
    <property type="evidence" value="ECO:0007669"/>
    <property type="project" value="UniProtKB-KW"/>
</dbReference>
<dbReference type="Pfam" id="PF13008">
    <property type="entry name" value="zf-Paramyx-P"/>
    <property type="match status" value="1"/>
</dbReference>
<dbReference type="InterPro" id="IPR024279">
    <property type="entry name" value="Paramyx_V_Zn-bd"/>
</dbReference>
<evidence type="ECO:0000256" key="1">
    <source>
        <dbReference type="ARBA" id="ARBA00016223"/>
    </source>
</evidence>
<evidence type="ECO:0000313" key="13">
    <source>
        <dbReference type="EMBL" id="AAF63742.1"/>
    </source>
</evidence>
<reference evidence="13 14" key="2">
    <citation type="journal article" date="2012" name="Arch. Virol.">
        <title>Genome characterization of Salem virus reveals its evolutionary intermediate status in the subfamily Paramyxovirinae.</title>
        <authorList>
            <person name="Anderson D.E."/>
            <person name="Dubovi E.J."/>
            <person name="Yu M."/>
            <person name="Wang L.F."/>
            <person name="Renshaw R.W."/>
        </authorList>
    </citation>
    <scope>NUCLEOTIDE SEQUENCE [LARGE SCALE GENOMIC DNA]</scope>
</reference>
<gene>
    <name evidence="13" type="primary">C</name>
    <name evidence="13" type="synonym">P</name>
    <name evidence="13" type="synonym">V</name>
</gene>
<organism evidence="13 14">
    <name type="scientific">Salem virus</name>
    <dbReference type="NCBI Taxonomy" id="120499"/>
    <lineage>
        <taxon>Viruses</taxon>
        <taxon>Riboviria</taxon>
        <taxon>Orthornavirae</taxon>
        <taxon>Negarnaviricota</taxon>
        <taxon>Haploviricotina</taxon>
        <taxon>Monjiviricetes</taxon>
        <taxon>Mononegavirales</taxon>
        <taxon>Paramyxoviridae</taxon>
        <taxon>Orthoparamyxovirinae</taxon>
        <taxon>Salemvirus</taxon>
        <taxon>Salemvirus salemense</taxon>
    </lineage>
</organism>
<dbReference type="GO" id="GO:0039554">
    <property type="term" value="P:symbiont-mediated suppression of host cytoplasmic pattern recognition receptor signaling pathway via inhibition of MDA-5 activity"/>
    <property type="evidence" value="ECO:0007669"/>
    <property type="project" value="UniProtKB-KW"/>
</dbReference>
<keyword evidence="2" id="KW-1113">Inhibition of host RLR pathway by virus</keyword>
<evidence type="ECO:0000256" key="11">
    <source>
        <dbReference type="SAM" id="MobiDB-lite"/>
    </source>
</evidence>
<keyword evidence="8" id="KW-0922">Interferon antiviral system evasion</keyword>
<evidence type="ECO:0000256" key="7">
    <source>
        <dbReference type="ARBA" id="ARBA00022833"/>
    </source>
</evidence>
<keyword evidence="5" id="KW-1090">Inhibition of host innate immune response by virus</keyword>